<feature type="coiled-coil region" evidence="1">
    <location>
        <begin position="259"/>
        <end position="286"/>
    </location>
</feature>
<dbReference type="EMBL" id="JABSNO010000013">
    <property type="protein sequence ID" value="NRS92902.1"/>
    <property type="molecule type" value="Genomic_DNA"/>
</dbReference>
<dbReference type="AlphaFoldDB" id="A0A8J8GBY8"/>
<dbReference type="Proteomes" id="UP000610746">
    <property type="component" value="Unassembled WGS sequence"/>
</dbReference>
<sequence length="287" mass="33020">MKTIISIFLLLGISISGQNYRFTYDFTFTRDSLQMDKTDSERMVLDITKKGSRFYSEDVAYSDSLMNAEFQKQIRGNNMNINISGIEQKGTVKLIVEKQYPKYETILINTLGGSIYEISDDRKMIWKIENETKKIGKFLAQKATTSMYGRKWIAWFSTELPFPDGPYKFHGLPGLIVKIESSNQSHVFELKGVKTLPKDYELKKQNSAFASSNNIAMDYKRYKKTFQNYLVNPVSSMRSMSSGGSVIKMTDENGKEMDLNKIMREEEEAQKKANAKINNIIELENLK</sequence>
<reference evidence="2" key="1">
    <citation type="submission" date="2020-05" db="EMBL/GenBank/DDBJ databases">
        <title>Genomic Encyclopedia of Type Strains, Phase IV (KMG-V): Genome sequencing to study the core and pangenomes of soil and plant-associated prokaryotes.</title>
        <authorList>
            <person name="Whitman W."/>
        </authorList>
    </citation>
    <scope>NUCLEOTIDE SEQUENCE</scope>
    <source>
        <strain evidence="2">16F</strain>
    </source>
</reference>
<evidence type="ECO:0000313" key="2">
    <source>
        <dbReference type="EMBL" id="NRS92902.1"/>
    </source>
</evidence>
<proteinExistence type="predicted"/>
<dbReference type="RefSeq" id="WP_173779483.1">
    <property type="nucleotide sequence ID" value="NZ_JABSNO010000013.1"/>
</dbReference>
<protein>
    <submittedName>
        <fullName evidence="2">GLPGLI family protein</fullName>
    </submittedName>
</protein>
<gene>
    <name evidence="2" type="ORF">HNQ03_001983</name>
</gene>
<dbReference type="InterPro" id="IPR005901">
    <property type="entry name" value="GLPGLI"/>
</dbReference>
<name>A0A8J8GBY8_9FLAO</name>
<keyword evidence="1" id="KW-0175">Coiled coil</keyword>
<dbReference type="NCBIfam" id="TIGR01200">
    <property type="entry name" value="GLPGLI"/>
    <property type="match status" value="1"/>
</dbReference>
<organism evidence="2 3">
    <name type="scientific">Frigoriflavimonas asaccharolytica</name>
    <dbReference type="NCBI Taxonomy" id="2735899"/>
    <lineage>
        <taxon>Bacteria</taxon>
        <taxon>Pseudomonadati</taxon>
        <taxon>Bacteroidota</taxon>
        <taxon>Flavobacteriia</taxon>
        <taxon>Flavobacteriales</taxon>
        <taxon>Weeksellaceae</taxon>
        <taxon>Frigoriflavimonas</taxon>
    </lineage>
</organism>
<evidence type="ECO:0000256" key="1">
    <source>
        <dbReference type="SAM" id="Coils"/>
    </source>
</evidence>
<keyword evidence="3" id="KW-1185">Reference proteome</keyword>
<dbReference type="Pfam" id="PF09697">
    <property type="entry name" value="Porph_ging"/>
    <property type="match status" value="1"/>
</dbReference>
<accession>A0A8J8GBY8</accession>
<comment type="caution">
    <text evidence="2">The sequence shown here is derived from an EMBL/GenBank/DDBJ whole genome shotgun (WGS) entry which is preliminary data.</text>
</comment>
<evidence type="ECO:0000313" key="3">
    <source>
        <dbReference type="Proteomes" id="UP000610746"/>
    </source>
</evidence>